<organism evidence="15 16">
    <name type="scientific">Paspalum notatum var. saurae</name>
    <dbReference type="NCBI Taxonomy" id="547442"/>
    <lineage>
        <taxon>Eukaryota</taxon>
        <taxon>Viridiplantae</taxon>
        <taxon>Streptophyta</taxon>
        <taxon>Embryophyta</taxon>
        <taxon>Tracheophyta</taxon>
        <taxon>Spermatophyta</taxon>
        <taxon>Magnoliopsida</taxon>
        <taxon>Liliopsida</taxon>
        <taxon>Poales</taxon>
        <taxon>Poaceae</taxon>
        <taxon>PACMAD clade</taxon>
        <taxon>Panicoideae</taxon>
        <taxon>Andropogonodae</taxon>
        <taxon>Paspaleae</taxon>
        <taxon>Paspalinae</taxon>
        <taxon>Paspalum</taxon>
    </lineage>
</organism>
<dbReference type="InterPro" id="IPR019775">
    <property type="entry name" value="WD40_repeat_CS"/>
</dbReference>
<dbReference type="PANTHER" id="PTHR19845">
    <property type="entry name" value="KATANIN P80 SUBUNIT"/>
    <property type="match status" value="1"/>
</dbReference>
<evidence type="ECO:0000256" key="11">
    <source>
        <dbReference type="HAMAP-Rule" id="MF_03022"/>
    </source>
</evidence>
<dbReference type="PRINTS" id="PR00320">
    <property type="entry name" value="GPROTEINBRPT"/>
</dbReference>
<comment type="function">
    <text evidence="10">Participates in a complex which severs microtubules in an ATP-dependent manner. May act to target the enzymatic subunit of this complex to sites of action such as the centrosome. Microtubule severing may promote rapid reorganization of cellular microtubule arrays and the release of microtubules from the centrosome following nucleation.</text>
</comment>
<evidence type="ECO:0000259" key="14">
    <source>
        <dbReference type="Pfam" id="PF13925"/>
    </source>
</evidence>
<evidence type="ECO:0000256" key="7">
    <source>
        <dbReference type="ARBA" id="ARBA00022776"/>
    </source>
</evidence>
<keyword evidence="2 11" id="KW-0963">Cytoplasm</keyword>
<keyword evidence="5 11" id="KW-0493">Microtubule</keyword>
<accession>A0AAQ3SS52</accession>
<evidence type="ECO:0000256" key="4">
    <source>
        <dbReference type="ARBA" id="ARBA00022618"/>
    </source>
</evidence>
<feature type="repeat" description="WD" evidence="12">
    <location>
        <begin position="139"/>
        <end position="180"/>
    </location>
</feature>
<comment type="function">
    <text evidence="11">May participate in a complex which severs microtubules in an ATP-dependent manner. Microtubule severing may promote rapid reorganization of cellular microtubule arrays.</text>
</comment>
<dbReference type="GO" id="GO:0005874">
    <property type="term" value="C:microtubule"/>
    <property type="evidence" value="ECO:0007669"/>
    <property type="project" value="UniProtKB-KW"/>
</dbReference>
<feature type="repeat" description="WD" evidence="12">
    <location>
        <begin position="12"/>
        <end position="54"/>
    </location>
</feature>
<dbReference type="SUPFAM" id="SSF50978">
    <property type="entry name" value="WD40 repeat-like"/>
    <property type="match status" value="1"/>
</dbReference>
<dbReference type="GO" id="GO:0051301">
    <property type="term" value="P:cell division"/>
    <property type="evidence" value="ECO:0007669"/>
    <property type="project" value="UniProtKB-KW"/>
</dbReference>
<feature type="domain" description="Katanin p80 subunit C-terminal" evidence="14">
    <location>
        <begin position="715"/>
        <end position="871"/>
    </location>
</feature>
<dbReference type="InterPro" id="IPR036322">
    <property type="entry name" value="WD40_repeat_dom_sf"/>
</dbReference>
<comment type="subcellular location">
    <subcellularLocation>
        <location evidence="1">Cytoplasm</location>
        <location evidence="1">Cytoskeleton</location>
        <location evidence="1">Spindle</location>
    </subcellularLocation>
</comment>
<dbReference type="AlphaFoldDB" id="A0AAQ3SS52"/>
<feature type="repeat" description="WD" evidence="12">
    <location>
        <begin position="55"/>
        <end position="96"/>
    </location>
</feature>
<dbReference type="PANTHER" id="PTHR19845:SF14">
    <property type="entry name" value="KATANIN P80 WD40 REPEAT-CONTAINING SUBUNIT B1 HOMOLOG"/>
    <property type="match status" value="1"/>
</dbReference>
<dbReference type="InterPro" id="IPR026962">
    <property type="entry name" value="KTNB1"/>
</dbReference>
<dbReference type="Pfam" id="PF00400">
    <property type="entry name" value="WD40"/>
    <property type="match status" value="5"/>
</dbReference>
<evidence type="ECO:0000256" key="8">
    <source>
        <dbReference type="ARBA" id="ARBA00023212"/>
    </source>
</evidence>
<dbReference type="GO" id="GO:0008352">
    <property type="term" value="C:katanin complex"/>
    <property type="evidence" value="ECO:0007669"/>
    <property type="project" value="InterPro"/>
</dbReference>
<keyword evidence="6" id="KW-0677">Repeat</keyword>
<evidence type="ECO:0000256" key="2">
    <source>
        <dbReference type="ARBA" id="ARBA00022490"/>
    </source>
</evidence>
<name>A0AAQ3SS52_PASNO</name>
<evidence type="ECO:0000256" key="3">
    <source>
        <dbReference type="ARBA" id="ARBA00022574"/>
    </source>
</evidence>
<dbReference type="InterPro" id="IPR028021">
    <property type="entry name" value="Katanin_C-terminal"/>
</dbReference>
<dbReference type="Gene3D" id="2.130.10.10">
    <property type="entry name" value="YVTN repeat-like/Quinoprotein amine dehydrogenase"/>
    <property type="match status" value="2"/>
</dbReference>
<keyword evidence="4" id="KW-0132">Cell division</keyword>
<evidence type="ECO:0000256" key="5">
    <source>
        <dbReference type="ARBA" id="ARBA00022701"/>
    </source>
</evidence>
<dbReference type="GO" id="GO:0005737">
    <property type="term" value="C:cytoplasm"/>
    <property type="evidence" value="ECO:0007669"/>
    <property type="project" value="UniProtKB-UniRule"/>
</dbReference>
<dbReference type="PROSITE" id="PS50082">
    <property type="entry name" value="WD_REPEATS_2"/>
    <property type="match status" value="5"/>
</dbReference>
<reference evidence="15 16" key="1">
    <citation type="submission" date="2024-02" db="EMBL/GenBank/DDBJ databases">
        <title>High-quality chromosome-scale genome assembly of Pensacola bahiagrass (Paspalum notatum Flugge var. saurae).</title>
        <authorList>
            <person name="Vega J.M."/>
            <person name="Podio M."/>
            <person name="Orjuela J."/>
            <person name="Siena L.A."/>
            <person name="Pessino S.C."/>
            <person name="Combes M.C."/>
            <person name="Mariac C."/>
            <person name="Albertini E."/>
            <person name="Pupilli F."/>
            <person name="Ortiz J.P.A."/>
            <person name="Leblanc O."/>
        </authorList>
    </citation>
    <scope>NUCLEOTIDE SEQUENCE [LARGE SCALE GENOMIC DNA]</scope>
    <source>
        <strain evidence="15">R1</strain>
        <tissue evidence="15">Leaf</tissue>
    </source>
</reference>
<proteinExistence type="inferred from homology"/>
<evidence type="ECO:0000256" key="1">
    <source>
        <dbReference type="ARBA" id="ARBA00004186"/>
    </source>
</evidence>
<sequence length="984" mass="106894">MATTRAYKLQEFVAHASHVNCAKFGRRTSRILITGGEDLKVNLWAVGKPSALLSLSGLTSPVESVSFDSSEATIGAGAANGTIKIWDVEEAKVIRTFTGHRSNCASLDFHPFGEFLGSGSSDTNMKIWDIRKKRCIHTYKGHTRRINVLKFTPDGRWIVSGGADNSVKIWDLTAGKLMHDFSLHEGPVNCLDFHPHEFLLATGSTDKTLKFWDLETFELIGSSGPENSREYFEPASVVRSMKFNSDGKTLFCGLHESLKVLSWEPIICHDVVDVGWFTLADLTVDEGKLLGCSYNQNYVGLWVVGLMNDTYADSTAGSHSSGSVNRILQSDNSISSVFGRLSVSRSPANEIASDNLLGRSMSASKEIPVSTSSAATKRLPKPPGKSDLRLTRSDSAPLLSPRVRLNPNFVGGQKSQPATIVPLPTPIVHSKVDLSSDARMLSHKSHASAAPMYRSRSNSSGHASKKSSSLPVLASRHGSKGAAGSIRSEAATDELAVIEPQNIEIVGLAANHGKEDGKFVPIIDSRSSKMVEEVGYRRITDDVGYKKVVPKTSSSVNPDIDYRRASGSQKVHQRKFLSNPIISQRNSIRESSSAGDNNYSGLICTESVESNEATSWYDVSGFDKHNYDAARNPDFANSDRNEVVRITQLMDSSGRNAVEHQLSPSSLVGTGPPPSDYDSIQYGPTLFGLKLHPSLAGKLSASASHEDDMSALMENHQNFIHLMKSRLTKLQVVYQCWQRNDIKGSIDATWRMFDFAVTADIVNALMENTNCITLDVCASLLRLTSNLLESTYDRHLSISLGMILSIVKTFGATISSALSAVPPVGVDLEAEHRLERCNLCLQELKKVSASLKSLTRRQGEVGRSARELNLFLQDNFQLSSVDADLILGEAELLHLGSPGVTEKPSCMGGQSLEVGCSRPEYLLVGTSGDHGMMMVLKVFGASVGSAPWSGGSGSVLHGLACEKPKWVKHLALEEHQREGASLHC</sequence>
<dbReference type="GO" id="GO:0008017">
    <property type="term" value="F:microtubule binding"/>
    <property type="evidence" value="ECO:0007669"/>
    <property type="project" value="UniProtKB-UniRule"/>
</dbReference>
<dbReference type="Proteomes" id="UP001341281">
    <property type="component" value="Chromosome 02"/>
</dbReference>
<keyword evidence="8 11" id="KW-0206">Cytoskeleton</keyword>
<comment type="similarity">
    <text evidence="11">Belongs to the WD repeat KATNB1 family.</text>
</comment>
<evidence type="ECO:0000313" key="16">
    <source>
        <dbReference type="Proteomes" id="UP001341281"/>
    </source>
</evidence>
<dbReference type="GO" id="GO:0007019">
    <property type="term" value="P:microtubule depolymerization"/>
    <property type="evidence" value="ECO:0007669"/>
    <property type="project" value="TreeGrafter"/>
</dbReference>
<dbReference type="CDD" id="cd00200">
    <property type="entry name" value="WD40"/>
    <property type="match status" value="1"/>
</dbReference>
<dbReference type="EMBL" id="CP144746">
    <property type="protein sequence ID" value="WVZ59464.1"/>
    <property type="molecule type" value="Genomic_DNA"/>
</dbReference>
<dbReference type="Pfam" id="PF13925">
    <property type="entry name" value="Katanin_con80"/>
    <property type="match status" value="1"/>
</dbReference>
<feature type="region of interest" description="Disordered" evidence="13">
    <location>
        <begin position="438"/>
        <end position="487"/>
    </location>
</feature>
<evidence type="ECO:0000256" key="10">
    <source>
        <dbReference type="ARBA" id="ARBA00057470"/>
    </source>
</evidence>
<keyword evidence="16" id="KW-1185">Reference proteome</keyword>
<dbReference type="PROSITE" id="PS00678">
    <property type="entry name" value="WD_REPEATS_1"/>
    <property type="match status" value="4"/>
</dbReference>
<dbReference type="InterPro" id="IPR020472">
    <property type="entry name" value="WD40_PAC1"/>
</dbReference>
<keyword evidence="7" id="KW-0498">Mitosis</keyword>
<feature type="repeat" description="WD" evidence="12">
    <location>
        <begin position="181"/>
        <end position="222"/>
    </location>
</feature>
<evidence type="ECO:0000256" key="6">
    <source>
        <dbReference type="ARBA" id="ARBA00022737"/>
    </source>
</evidence>
<dbReference type="GO" id="GO:0051013">
    <property type="term" value="P:microtubule severing"/>
    <property type="evidence" value="ECO:0007669"/>
    <property type="project" value="UniProtKB-UniRule"/>
</dbReference>
<evidence type="ECO:0000313" key="15">
    <source>
        <dbReference type="EMBL" id="WVZ59464.1"/>
    </source>
</evidence>
<keyword evidence="3 12" id="KW-0853">WD repeat</keyword>
<dbReference type="InterPro" id="IPR015943">
    <property type="entry name" value="WD40/YVTN_repeat-like_dom_sf"/>
</dbReference>
<evidence type="ECO:0000256" key="12">
    <source>
        <dbReference type="PROSITE-ProRule" id="PRU00221"/>
    </source>
</evidence>
<keyword evidence="9" id="KW-0131">Cell cycle</keyword>
<dbReference type="InterPro" id="IPR001680">
    <property type="entry name" value="WD40_rpt"/>
</dbReference>
<dbReference type="HAMAP" id="MF_03022">
    <property type="entry name" value="Katanin_p80_B1"/>
    <property type="match status" value="1"/>
</dbReference>
<evidence type="ECO:0000256" key="13">
    <source>
        <dbReference type="SAM" id="MobiDB-lite"/>
    </source>
</evidence>
<feature type="region of interest" description="Disordered" evidence="13">
    <location>
        <begin position="367"/>
        <end position="422"/>
    </location>
</feature>
<protein>
    <recommendedName>
        <fullName evidence="11">Katanin p80 WD40 repeat-containing subunit B1 homolog</fullName>
    </recommendedName>
</protein>
<dbReference type="SMART" id="SM00320">
    <property type="entry name" value="WD40"/>
    <property type="match status" value="6"/>
</dbReference>
<dbReference type="FunFam" id="2.130.10.10:FF:000846">
    <property type="entry name" value="Katanin p80 WD40 repeat-containing subunit B1 homolog"/>
    <property type="match status" value="1"/>
</dbReference>
<feature type="compositionally biased region" description="Low complexity" evidence="13">
    <location>
        <begin position="455"/>
        <end position="469"/>
    </location>
</feature>
<evidence type="ECO:0000256" key="9">
    <source>
        <dbReference type="ARBA" id="ARBA00023306"/>
    </source>
</evidence>
<dbReference type="PROSITE" id="PS50294">
    <property type="entry name" value="WD_REPEATS_REGION"/>
    <property type="match status" value="4"/>
</dbReference>
<feature type="repeat" description="WD" evidence="12">
    <location>
        <begin position="97"/>
        <end position="138"/>
    </location>
</feature>
<gene>
    <name evidence="15" type="ORF">U9M48_009601</name>
</gene>
<dbReference type="GO" id="GO:0005819">
    <property type="term" value="C:spindle"/>
    <property type="evidence" value="ECO:0007669"/>
    <property type="project" value="UniProtKB-SubCell"/>
</dbReference>